<comment type="caution">
    <text evidence="1">The sequence shown here is derived from an EMBL/GenBank/DDBJ whole genome shotgun (WGS) entry which is preliminary data.</text>
</comment>
<dbReference type="InterPro" id="IPR039867">
    <property type="entry name" value="Furry/Tao3/Mor2"/>
</dbReference>
<dbReference type="Proteomes" id="UP001196413">
    <property type="component" value="Unassembled WGS sequence"/>
</dbReference>
<reference evidence="1" key="1">
    <citation type="submission" date="2021-06" db="EMBL/GenBank/DDBJ databases">
        <title>Parelaphostrongylus tenuis whole genome reference sequence.</title>
        <authorList>
            <person name="Garwood T.J."/>
            <person name="Larsen P.A."/>
            <person name="Fountain-Jones N.M."/>
            <person name="Garbe J.R."/>
            <person name="Macchietto M.G."/>
            <person name="Kania S.A."/>
            <person name="Gerhold R.W."/>
            <person name="Richards J.E."/>
            <person name="Wolf T.M."/>
        </authorList>
    </citation>
    <scope>NUCLEOTIDE SEQUENCE</scope>
    <source>
        <strain evidence="1">MNPRO001-30</strain>
        <tissue evidence="1">Meninges</tissue>
    </source>
</reference>
<protein>
    <submittedName>
        <fullName evidence="1">Sax-2p</fullName>
    </submittedName>
</protein>
<dbReference type="GO" id="GO:0030427">
    <property type="term" value="C:site of polarized growth"/>
    <property type="evidence" value="ECO:0007669"/>
    <property type="project" value="TreeGrafter"/>
</dbReference>
<name>A0AAD5R7E3_PARTN</name>
<dbReference type="GO" id="GO:0000902">
    <property type="term" value="P:cell morphogenesis"/>
    <property type="evidence" value="ECO:0007669"/>
    <property type="project" value="InterPro"/>
</dbReference>
<evidence type="ECO:0000313" key="2">
    <source>
        <dbReference type="Proteomes" id="UP001196413"/>
    </source>
</evidence>
<dbReference type="PANTHER" id="PTHR12295:SF30">
    <property type="entry name" value="PROTEIN FURRY"/>
    <property type="match status" value="1"/>
</dbReference>
<sequence>MSCDSSRLILERFDRAPYYRWKDDTETKKDLGVDVSLPIQESPLGGRLAAASEDTVKEGIRLMPMPAYSGYYSKLCKYLPPASQPVQFFTKSQVALLLICDIIRASSDVDWNEATPRIFHAAVLSLDSLRPALCRHARQIIINISLLHTDKDTLSHVSVMLLKHQMSHSTSADNRHKISSTSFCDQVTARRICPTFARVATEEYRNMLLNSDTLFSSQSDLIMALVFLSQ</sequence>
<accession>A0AAD5R7E3</accession>
<gene>
    <name evidence="1" type="primary">SAX-2_4</name>
    <name evidence="1" type="ORF">KIN20_033046</name>
</gene>
<dbReference type="AlphaFoldDB" id="A0AAD5R7E3"/>
<dbReference type="GO" id="GO:0031175">
    <property type="term" value="P:neuron projection development"/>
    <property type="evidence" value="ECO:0007669"/>
    <property type="project" value="TreeGrafter"/>
</dbReference>
<dbReference type="EMBL" id="JAHQIW010006927">
    <property type="protein sequence ID" value="KAJ1371158.1"/>
    <property type="molecule type" value="Genomic_DNA"/>
</dbReference>
<dbReference type="GO" id="GO:0005938">
    <property type="term" value="C:cell cortex"/>
    <property type="evidence" value="ECO:0007669"/>
    <property type="project" value="TreeGrafter"/>
</dbReference>
<evidence type="ECO:0000313" key="1">
    <source>
        <dbReference type="EMBL" id="KAJ1371158.1"/>
    </source>
</evidence>
<keyword evidence="2" id="KW-1185">Reference proteome</keyword>
<proteinExistence type="predicted"/>
<organism evidence="1 2">
    <name type="scientific">Parelaphostrongylus tenuis</name>
    <name type="common">Meningeal worm</name>
    <dbReference type="NCBI Taxonomy" id="148309"/>
    <lineage>
        <taxon>Eukaryota</taxon>
        <taxon>Metazoa</taxon>
        <taxon>Ecdysozoa</taxon>
        <taxon>Nematoda</taxon>
        <taxon>Chromadorea</taxon>
        <taxon>Rhabditida</taxon>
        <taxon>Rhabditina</taxon>
        <taxon>Rhabditomorpha</taxon>
        <taxon>Strongyloidea</taxon>
        <taxon>Metastrongylidae</taxon>
        <taxon>Parelaphostrongylus</taxon>
    </lineage>
</organism>
<dbReference type="PANTHER" id="PTHR12295">
    <property type="entry name" value="FURRY-RELATED"/>
    <property type="match status" value="1"/>
</dbReference>